<evidence type="ECO:0000256" key="1">
    <source>
        <dbReference type="SAM" id="MobiDB-lite"/>
    </source>
</evidence>
<evidence type="ECO:0000313" key="2">
    <source>
        <dbReference type="EMBL" id="CAI9771973.1"/>
    </source>
</evidence>
<proteinExistence type="predicted"/>
<name>A0AAD2E0T2_9LAMI</name>
<dbReference type="EMBL" id="OU503047">
    <property type="protein sequence ID" value="CAI9771973.1"/>
    <property type="molecule type" value="Genomic_DNA"/>
</dbReference>
<feature type="region of interest" description="Disordered" evidence="1">
    <location>
        <begin position="1"/>
        <end position="53"/>
    </location>
</feature>
<keyword evidence="3" id="KW-1185">Reference proteome</keyword>
<sequence length="160" mass="18217">MTGLKRKVTNENNHSMEKGREFKNRKGNNSSSRTKGKEQNRPRRGPRLPNALRKELNLLNPAIERGFSDGDEDINFGDIVGNDVYKYEEGIPEEESKKNKRFDPVDNYEYELPKDFEPPPDRLCSPPPPASISKLNGLLCRAATDDERRCTGIVIRKCAL</sequence>
<reference evidence="2" key="1">
    <citation type="submission" date="2023-05" db="EMBL/GenBank/DDBJ databases">
        <authorList>
            <person name="Huff M."/>
        </authorList>
    </citation>
    <scope>NUCLEOTIDE SEQUENCE</scope>
</reference>
<feature type="compositionally biased region" description="Basic and acidic residues" evidence="1">
    <location>
        <begin position="14"/>
        <end position="24"/>
    </location>
</feature>
<gene>
    <name evidence="2" type="ORF">FPE_LOCUS19403</name>
</gene>
<dbReference type="AlphaFoldDB" id="A0AAD2E0T2"/>
<dbReference type="Proteomes" id="UP000834106">
    <property type="component" value="Chromosome 12"/>
</dbReference>
<evidence type="ECO:0000313" key="3">
    <source>
        <dbReference type="Proteomes" id="UP000834106"/>
    </source>
</evidence>
<organism evidence="2 3">
    <name type="scientific">Fraxinus pennsylvanica</name>
    <dbReference type="NCBI Taxonomy" id="56036"/>
    <lineage>
        <taxon>Eukaryota</taxon>
        <taxon>Viridiplantae</taxon>
        <taxon>Streptophyta</taxon>
        <taxon>Embryophyta</taxon>
        <taxon>Tracheophyta</taxon>
        <taxon>Spermatophyta</taxon>
        <taxon>Magnoliopsida</taxon>
        <taxon>eudicotyledons</taxon>
        <taxon>Gunneridae</taxon>
        <taxon>Pentapetalae</taxon>
        <taxon>asterids</taxon>
        <taxon>lamiids</taxon>
        <taxon>Lamiales</taxon>
        <taxon>Oleaceae</taxon>
        <taxon>Oleeae</taxon>
        <taxon>Fraxinus</taxon>
    </lineage>
</organism>
<protein>
    <submittedName>
        <fullName evidence="2">Uncharacterized protein</fullName>
    </submittedName>
</protein>
<accession>A0AAD2E0T2</accession>